<protein>
    <submittedName>
        <fullName evidence="1">Uncharacterized protein</fullName>
    </submittedName>
</protein>
<dbReference type="Proteomes" id="UP001157006">
    <property type="component" value="Chromosome 5"/>
</dbReference>
<accession>A0AAV1AXF5</accession>
<name>A0AAV1AXF5_VICFA</name>
<reference evidence="1 2" key="1">
    <citation type="submission" date="2023-01" db="EMBL/GenBank/DDBJ databases">
        <authorList>
            <person name="Kreplak J."/>
        </authorList>
    </citation>
    <scope>NUCLEOTIDE SEQUENCE [LARGE SCALE GENOMIC DNA]</scope>
</reference>
<dbReference type="EMBL" id="OX451740">
    <property type="protein sequence ID" value="CAI8613749.1"/>
    <property type="molecule type" value="Genomic_DNA"/>
</dbReference>
<organism evidence="1 2">
    <name type="scientific">Vicia faba</name>
    <name type="common">Broad bean</name>
    <name type="synonym">Faba vulgaris</name>
    <dbReference type="NCBI Taxonomy" id="3906"/>
    <lineage>
        <taxon>Eukaryota</taxon>
        <taxon>Viridiplantae</taxon>
        <taxon>Streptophyta</taxon>
        <taxon>Embryophyta</taxon>
        <taxon>Tracheophyta</taxon>
        <taxon>Spermatophyta</taxon>
        <taxon>Magnoliopsida</taxon>
        <taxon>eudicotyledons</taxon>
        <taxon>Gunneridae</taxon>
        <taxon>Pentapetalae</taxon>
        <taxon>rosids</taxon>
        <taxon>fabids</taxon>
        <taxon>Fabales</taxon>
        <taxon>Fabaceae</taxon>
        <taxon>Papilionoideae</taxon>
        <taxon>50 kb inversion clade</taxon>
        <taxon>NPAAA clade</taxon>
        <taxon>Hologalegina</taxon>
        <taxon>IRL clade</taxon>
        <taxon>Fabeae</taxon>
        <taxon>Vicia</taxon>
    </lineage>
</organism>
<evidence type="ECO:0000313" key="1">
    <source>
        <dbReference type="EMBL" id="CAI8613749.1"/>
    </source>
</evidence>
<keyword evidence="2" id="KW-1185">Reference proteome</keyword>
<evidence type="ECO:0000313" key="2">
    <source>
        <dbReference type="Proteomes" id="UP001157006"/>
    </source>
</evidence>
<gene>
    <name evidence="1" type="ORF">VFH_V095520</name>
</gene>
<sequence length="119" mass="13568">MKYHNNFGNSFVISTDLCEAYLILETIIKNPLKITISFEKKRNKTGGAINVGDLDEWEDGVMSDDELHPSLRTKKKTLGPIPDELRLKLKINPLNPFQEPCCVVVLLCCFVLYYQCCTL</sequence>
<dbReference type="AlphaFoldDB" id="A0AAV1AXF5"/>
<proteinExistence type="predicted"/>